<organism evidence="1 2">
    <name type="scientific">Paenibacillus taichungensis</name>
    <dbReference type="NCBI Taxonomy" id="484184"/>
    <lineage>
        <taxon>Bacteria</taxon>
        <taxon>Bacillati</taxon>
        <taxon>Bacillota</taxon>
        <taxon>Bacilli</taxon>
        <taxon>Bacillales</taxon>
        <taxon>Paenibacillaceae</taxon>
        <taxon>Paenibacillus</taxon>
    </lineage>
</organism>
<comment type="caution">
    <text evidence="1">The sequence shown here is derived from an EMBL/GenBank/DDBJ whole genome shotgun (WGS) entry which is preliminary data.</text>
</comment>
<sequence>MKKSHIRDIFFLSKDKEHDIIVVKSVDTDRPYITDEEMLAEEPVNSEIQPQSVGAVAGCLGAGLGMGVRRLILLRFRAVVRVQYRHQ</sequence>
<protein>
    <submittedName>
        <fullName evidence="1">Uncharacterized protein</fullName>
    </submittedName>
</protein>
<name>A0A329QGI5_9BACL</name>
<gene>
    <name evidence="1" type="ORF">DC345_25305</name>
</gene>
<dbReference type="Proteomes" id="UP000250642">
    <property type="component" value="Unassembled WGS sequence"/>
</dbReference>
<evidence type="ECO:0000313" key="2">
    <source>
        <dbReference type="Proteomes" id="UP000250642"/>
    </source>
</evidence>
<proteinExistence type="predicted"/>
<dbReference type="RefSeq" id="WP_113055557.1">
    <property type="nucleotide sequence ID" value="NZ_CP175536.1"/>
</dbReference>
<dbReference type="AlphaFoldDB" id="A0A329QGI5"/>
<reference evidence="1 2" key="1">
    <citation type="submission" date="2018-04" db="EMBL/GenBank/DDBJ databases">
        <title>Paenibacillus taichungensis Genome sequencing and assembly.</title>
        <authorList>
            <person name="Xu J."/>
            <person name="Rensing C."/>
            <person name="Mazhar H.S."/>
        </authorList>
    </citation>
    <scope>NUCLEOTIDE SEQUENCE [LARGE SCALE GENOMIC DNA]</scope>
    <source>
        <strain evidence="1 2">NC1</strain>
    </source>
</reference>
<accession>A0A329QGI5</accession>
<evidence type="ECO:0000313" key="1">
    <source>
        <dbReference type="EMBL" id="RAW11553.1"/>
    </source>
</evidence>
<dbReference type="EMBL" id="QEVW01000018">
    <property type="protein sequence ID" value="RAW11553.1"/>
    <property type="molecule type" value="Genomic_DNA"/>
</dbReference>